<gene>
    <name evidence="3" type="ORF">B9Z65_3579</name>
</gene>
<name>A0A2P8AFL0_9PEZI</name>
<sequence length="712" mass="79758">MKRADTLEQERDECDVKTAMLEIELSSEKEDHKKLKESGEKNQESLNDLLEQNMKLKDALAEKDKRISIVEAQMKDERSKQQKADTSERDQAIITDLRKRLAEVRAEPDERIGRIEQLEHELFTARAEVNELQNWRKYWMSDHPDEAAQFIELQAHMDAKSTEVNIGMSYVEKLSSEIADLEEQLQGQGIPVRQADSEFRRGISQWSARLRGLKFKSQGTQTEKLTSDSGTQTENLTSHHGTQNETSRKEAGTQSDNTTQIETSHGVAGIPFSNSPSPRPKPTYASSGTQSDNTSPQYTSQATQTANGPASDNSNADNNAAKIASLEAALKLCKQHGATSAKTITDLTTKMASKDATIKQLEEHVTEVEKKAAGEARVKASEEGREAVGDEDSSEGEGPVDDLARLEAELEGDDSGGSSDGDEEGNDNPAVPGCEGCNKLTGRLVGARKMAADLTAKLKGWEDRFVAAEEELMDAQDVVTELEDRVAELEESEAASTTRLDELSAANERLTQELDDKITTSSELWAEREDLKRDLANRIKESEETIADLKNDLIKQRRLRTEEVEALKEQATRLKEQTVNYQTTERETRAQLSQFRIRYRREGSTLPQQELTQVLLLARQKHAELRAEIKRQRSECAAMRKKQREEIAMLISARQTYWLMTFRFKTLDANRADVKTLWDHVPLQVRIKSDGDVEDGAEDAKDGDGVQEGGQY</sequence>
<organism evidence="3 4">
    <name type="scientific">Elsinoe australis</name>
    <dbReference type="NCBI Taxonomy" id="40998"/>
    <lineage>
        <taxon>Eukaryota</taxon>
        <taxon>Fungi</taxon>
        <taxon>Dikarya</taxon>
        <taxon>Ascomycota</taxon>
        <taxon>Pezizomycotina</taxon>
        <taxon>Dothideomycetes</taxon>
        <taxon>Dothideomycetidae</taxon>
        <taxon>Myriangiales</taxon>
        <taxon>Elsinoaceae</taxon>
        <taxon>Elsinoe</taxon>
    </lineage>
</organism>
<proteinExistence type="predicted"/>
<feature type="region of interest" description="Disordered" evidence="2">
    <location>
        <begin position="689"/>
        <end position="712"/>
    </location>
</feature>
<keyword evidence="3" id="KW-0804">Transcription</keyword>
<feature type="compositionally biased region" description="Polar residues" evidence="2">
    <location>
        <begin position="252"/>
        <end position="263"/>
    </location>
</feature>
<feature type="region of interest" description="Disordered" evidence="2">
    <location>
        <begin position="24"/>
        <end position="47"/>
    </location>
</feature>
<evidence type="ECO:0000256" key="1">
    <source>
        <dbReference type="SAM" id="Coils"/>
    </source>
</evidence>
<comment type="caution">
    <text evidence="3">The sequence shown here is derived from an EMBL/GenBank/DDBJ whole genome shotgun (WGS) entry which is preliminary data.</text>
</comment>
<feature type="coiled-coil region" evidence="1">
    <location>
        <begin position="451"/>
        <end position="587"/>
    </location>
</feature>
<feature type="compositionally biased region" description="Basic and acidic residues" evidence="2">
    <location>
        <begin position="367"/>
        <end position="388"/>
    </location>
</feature>
<feature type="region of interest" description="Disordered" evidence="2">
    <location>
        <begin position="214"/>
        <end position="317"/>
    </location>
</feature>
<feature type="compositionally biased region" description="Polar residues" evidence="2">
    <location>
        <begin position="217"/>
        <end position="245"/>
    </location>
</feature>
<feature type="compositionally biased region" description="Acidic residues" evidence="2">
    <location>
        <begin position="389"/>
        <end position="400"/>
    </location>
</feature>
<evidence type="ECO:0000256" key="2">
    <source>
        <dbReference type="SAM" id="MobiDB-lite"/>
    </source>
</evidence>
<evidence type="ECO:0000313" key="4">
    <source>
        <dbReference type="Proteomes" id="UP000243723"/>
    </source>
</evidence>
<dbReference type="Proteomes" id="UP000243723">
    <property type="component" value="Unassembled WGS sequence"/>
</dbReference>
<evidence type="ECO:0000313" key="3">
    <source>
        <dbReference type="EMBL" id="PSK59255.1"/>
    </source>
</evidence>
<feature type="coiled-coil region" evidence="1">
    <location>
        <begin position="615"/>
        <end position="642"/>
    </location>
</feature>
<feature type="compositionally biased region" description="Polar residues" evidence="2">
    <location>
        <begin position="284"/>
        <end position="308"/>
    </location>
</feature>
<feature type="compositionally biased region" description="Basic and acidic residues" evidence="2">
    <location>
        <begin position="26"/>
        <end position="43"/>
    </location>
</feature>
<dbReference type="AlphaFoldDB" id="A0A2P8AFL0"/>
<dbReference type="EMBL" id="NHZQ01000010">
    <property type="protein sequence ID" value="PSK59255.1"/>
    <property type="molecule type" value="Genomic_DNA"/>
</dbReference>
<keyword evidence="1" id="KW-0175">Coiled coil</keyword>
<feature type="region of interest" description="Disordered" evidence="2">
    <location>
        <begin position="367"/>
        <end position="435"/>
    </location>
</feature>
<accession>A0A2P8AFL0</accession>
<dbReference type="GO" id="GO:0000428">
    <property type="term" value="C:DNA-directed RNA polymerase complex"/>
    <property type="evidence" value="ECO:0007669"/>
    <property type="project" value="UniProtKB-KW"/>
</dbReference>
<reference evidence="3 4" key="1">
    <citation type="submission" date="2017-05" db="EMBL/GenBank/DDBJ databases">
        <title>Draft genome sequence of Elsinoe australis.</title>
        <authorList>
            <person name="Cheng Q."/>
        </authorList>
    </citation>
    <scope>NUCLEOTIDE SEQUENCE [LARGE SCALE GENOMIC DNA]</scope>
    <source>
        <strain evidence="3 4">NL1</strain>
    </source>
</reference>
<feature type="compositionally biased region" description="Acidic residues" evidence="2">
    <location>
        <begin position="409"/>
        <end position="426"/>
    </location>
</feature>
<keyword evidence="4" id="KW-1185">Reference proteome</keyword>
<keyword evidence="3" id="KW-0240">DNA-directed RNA polymerase</keyword>
<protein>
    <submittedName>
        <fullName evidence="3">DNA-directed RNA polymerase II subunit rpb1</fullName>
    </submittedName>
</protein>